<accession>A0ABS8DKE9</accession>
<dbReference type="EMBL" id="JAJCIS010000016">
    <property type="protein sequence ID" value="MCB7388871.1"/>
    <property type="molecule type" value="Genomic_DNA"/>
</dbReference>
<organism evidence="2 3">
    <name type="scientific">Bariatricus massiliensis</name>
    <dbReference type="NCBI Taxonomy" id="1745713"/>
    <lineage>
        <taxon>Bacteria</taxon>
        <taxon>Bacillati</taxon>
        <taxon>Bacillota</taxon>
        <taxon>Clostridia</taxon>
        <taxon>Lachnospirales</taxon>
        <taxon>Lachnospiraceae</taxon>
        <taxon>Bariatricus</taxon>
    </lineage>
</organism>
<evidence type="ECO:0000256" key="1">
    <source>
        <dbReference type="SAM" id="Phobius"/>
    </source>
</evidence>
<evidence type="ECO:0000313" key="3">
    <source>
        <dbReference type="Proteomes" id="UP001299546"/>
    </source>
</evidence>
<keyword evidence="1" id="KW-0812">Transmembrane</keyword>
<comment type="caution">
    <text evidence="2">The sequence shown here is derived from an EMBL/GenBank/DDBJ whole genome shotgun (WGS) entry which is preliminary data.</text>
</comment>
<feature type="transmembrane region" description="Helical" evidence="1">
    <location>
        <begin position="41"/>
        <end position="61"/>
    </location>
</feature>
<dbReference type="Proteomes" id="UP001299546">
    <property type="component" value="Unassembled WGS sequence"/>
</dbReference>
<sequence length="205" mass="24548">MIVRKFRPVQEEITGVWFQTAFIIFWYSTILVNILRSGFRMNYLIFIVAGLLPVYMVIQCARSAYFYRRERREAIRLGDVRPGKIVNVVRKIETYEDSSRRRQYHHYYYLTVEIMNLDTGIANEFDSQAYRLPVHRYLSSPYVQVYTDETGWKHYIEGFQFKENKHEPDIIAGTREFEDTSVFPRVVQAVVLLMIILSIVKQYFR</sequence>
<keyword evidence="3" id="KW-1185">Reference proteome</keyword>
<feature type="transmembrane region" description="Helical" evidence="1">
    <location>
        <begin position="182"/>
        <end position="204"/>
    </location>
</feature>
<evidence type="ECO:0000313" key="2">
    <source>
        <dbReference type="EMBL" id="MCB7388871.1"/>
    </source>
</evidence>
<evidence type="ECO:0008006" key="4">
    <source>
        <dbReference type="Google" id="ProtNLM"/>
    </source>
</evidence>
<name>A0ABS8DKE9_9FIRM</name>
<reference evidence="2 3" key="1">
    <citation type="submission" date="2021-10" db="EMBL/GenBank/DDBJ databases">
        <title>Collection of gut derived symbiotic bacterial strains cultured from healthy donors.</title>
        <authorList>
            <person name="Lin H."/>
            <person name="Littmann E."/>
            <person name="Kohout C."/>
            <person name="Pamer E.G."/>
        </authorList>
    </citation>
    <scope>NUCLEOTIDE SEQUENCE [LARGE SCALE GENOMIC DNA]</scope>
    <source>
        <strain evidence="2 3">DFI.1.165</strain>
    </source>
</reference>
<proteinExistence type="predicted"/>
<gene>
    <name evidence="2" type="ORF">LIZ65_16405</name>
</gene>
<dbReference type="RefSeq" id="WP_066733350.1">
    <property type="nucleotide sequence ID" value="NZ_JAJCIQ010000016.1"/>
</dbReference>
<protein>
    <recommendedName>
        <fullName evidence="4">DUF3592 domain-containing protein</fullName>
    </recommendedName>
</protein>
<keyword evidence="1" id="KW-0472">Membrane</keyword>
<keyword evidence="1" id="KW-1133">Transmembrane helix</keyword>
<feature type="transmembrane region" description="Helical" evidence="1">
    <location>
        <begin position="12"/>
        <end position="35"/>
    </location>
</feature>